<reference evidence="1 2" key="1">
    <citation type="submission" date="2015-02" db="EMBL/GenBank/DDBJ databases">
        <title>Improved understanding of the partial-nitritation anammox process through 23 genomes representing the majority of the microbial community.</title>
        <authorList>
            <person name="Speth D.R."/>
            <person name="In T Zandt M."/>
            <person name="Guerrero Cruz S."/>
            <person name="Jetten M.S."/>
            <person name="Dutilh B.E."/>
        </authorList>
    </citation>
    <scope>NUCLEOTIDE SEQUENCE [LARGE SCALE GENOMIC DNA]</scope>
    <source>
        <strain evidence="1">OLB21</strain>
    </source>
</reference>
<evidence type="ECO:0000313" key="2">
    <source>
        <dbReference type="Proteomes" id="UP000070449"/>
    </source>
</evidence>
<organism evidence="1 2">
    <name type="scientific">candidate division WS6 bacterium OLB21</name>
    <dbReference type="NCBI Taxonomy" id="1617427"/>
    <lineage>
        <taxon>Bacteria</taxon>
        <taxon>Candidatus Dojkabacteria</taxon>
    </lineage>
</organism>
<dbReference type="AlphaFoldDB" id="A0A136KFZ3"/>
<evidence type="ECO:0000313" key="1">
    <source>
        <dbReference type="EMBL" id="KXK08336.1"/>
    </source>
</evidence>
<sequence>MIFLFPTLIITTLLIIYLNMHLAKMLRLAMSASVILALAYVFNPAFANEPTGWQTNLTGIHYSGGKVGVGTATPETLLNITNGVGGSFGLTQELLGGPSTLELTTADAQNRQTTRALIRGSNDYANLELYSGPLRSETNGFLFYGPNRATGLGQFVGSTSGNDIPKARLHLKEGDIPSILLEDEQAASGTRTFRIDVHQGKVNFQAMGDNGTSWQRNLMQLYHNGDICIGSSC</sequence>
<dbReference type="EMBL" id="JYPD01000025">
    <property type="protein sequence ID" value="KXK08336.1"/>
    <property type="molecule type" value="Genomic_DNA"/>
</dbReference>
<protein>
    <submittedName>
        <fullName evidence="1">Uncharacterized protein</fullName>
    </submittedName>
</protein>
<gene>
    <name evidence="1" type="ORF">UZ20_WS6002000865</name>
</gene>
<name>A0A136KFZ3_9BACT</name>
<dbReference type="Proteomes" id="UP000070449">
    <property type="component" value="Unassembled WGS sequence"/>
</dbReference>
<proteinExistence type="predicted"/>
<comment type="caution">
    <text evidence="1">The sequence shown here is derived from an EMBL/GenBank/DDBJ whole genome shotgun (WGS) entry which is preliminary data.</text>
</comment>
<dbReference type="STRING" id="1617427.UZ20_WS6002000865"/>
<accession>A0A136KFZ3</accession>